<evidence type="ECO:0000259" key="3">
    <source>
        <dbReference type="Pfam" id="PF02470"/>
    </source>
</evidence>
<dbReference type="InterPro" id="IPR003399">
    <property type="entry name" value="Mce/MlaD"/>
</dbReference>
<dbReference type="AlphaFoldDB" id="H5SN55"/>
<name>H5SN55_9ZZZZ</name>
<keyword evidence="1" id="KW-0175">Coiled coil</keyword>
<dbReference type="PANTHER" id="PTHR33371:SF4">
    <property type="entry name" value="INTERMEMBRANE PHOSPHOLIPID TRANSPORT SYSTEM BINDING PROTEIN MLAD"/>
    <property type="match status" value="1"/>
</dbReference>
<dbReference type="InterPro" id="IPR052336">
    <property type="entry name" value="MlaD_Phospholipid_Transporter"/>
</dbReference>
<feature type="domain" description="Mce/MlaD" evidence="3">
    <location>
        <begin position="35"/>
        <end position="113"/>
    </location>
</feature>
<evidence type="ECO:0000313" key="4">
    <source>
        <dbReference type="EMBL" id="BAL57591.1"/>
    </source>
</evidence>
<protein>
    <submittedName>
        <fullName evidence="4">Mammalian cell entry related domain protein</fullName>
    </submittedName>
</protein>
<keyword evidence="2" id="KW-0812">Transmembrane</keyword>
<reference evidence="4" key="2">
    <citation type="journal article" date="2012" name="PLoS ONE">
        <title>A Deeply Branching Thermophilic Bacterium with an Ancient Acetyl-CoA Pathway Dominates a Subsurface Ecosystem.</title>
        <authorList>
            <person name="Takami H."/>
            <person name="Noguchi H."/>
            <person name="Takaki Y."/>
            <person name="Uchiyama I."/>
            <person name="Toyoda A."/>
            <person name="Nishi S."/>
            <person name="Chee G.-J."/>
            <person name="Arai W."/>
            <person name="Nunoura T."/>
            <person name="Itoh T."/>
            <person name="Hattori M."/>
            <person name="Takai K."/>
        </authorList>
    </citation>
    <scope>NUCLEOTIDE SEQUENCE</scope>
</reference>
<dbReference type="Pfam" id="PF02470">
    <property type="entry name" value="MlaD"/>
    <property type="match status" value="1"/>
</dbReference>
<organism evidence="4">
    <name type="scientific">uncultured prokaryote</name>
    <dbReference type="NCBI Taxonomy" id="198431"/>
    <lineage>
        <taxon>unclassified sequences</taxon>
        <taxon>environmental samples</taxon>
    </lineage>
</organism>
<feature type="coiled-coil region" evidence="1">
    <location>
        <begin position="135"/>
        <end position="255"/>
    </location>
</feature>
<dbReference type="EMBL" id="AP011780">
    <property type="protein sequence ID" value="BAL57591.1"/>
    <property type="molecule type" value="Genomic_DNA"/>
</dbReference>
<keyword evidence="2" id="KW-1133">Transmembrane helix</keyword>
<dbReference type="PANTHER" id="PTHR33371">
    <property type="entry name" value="INTERMEMBRANE PHOSPHOLIPID TRANSPORT SYSTEM BINDING PROTEIN MLAD-RELATED"/>
    <property type="match status" value="1"/>
</dbReference>
<reference evidence="4" key="1">
    <citation type="journal article" date="2005" name="Environ. Microbiol.">
        <title>Genetic and functional properties of uncultivated thermophilic crenarchaeotes from a subsurface gold mine as revealed by analysis of genome fragments.</title>
        <authorList>
            <person name="Nunoura T."/>
            <person name="Hirayama H."/>
            <person name="Takami H."/>
            <person name="Oida H."/>
            <person name="Nishi S."/>
            <person name="Shimamura S."/>
            <person name="Suzuki Y."/>
            <person name="Inagaki F."/>
            <person name="Takai K."/>
            <person name="Nealson K.H."/>
            <person name="Horikoshi K."/>
        </authorList>
    </citation>
    <scope>NUCLEOTIDE SEQUENCE</scope>
</reference>
<sequence>MRADLARVGALLLIGISLLIGGLRFLQARFSERGHYRLYVQFSDARNVSVGASVLMAGVPVGFVREVALVGTPPIAELTLAIREEVKIPRGSTFRLVGGTLLPTETRVEIVPPSQVAGYLQPNERIRGENPLDFNAALNRLTPEAEKTLQELQRTLAAARTLLEDKQLRQSIQQTLQAVEQASEQTTRLLVQAEQMVSENRATVHQLLTQADQAIRELRLALQSANRLLQDPRLREDLQATLAHARAATERAEAALQQINALVGDPQLQEDIRQTAHNVRTLSERANTLAEKTETVLNNATELTRNLNETVTESKGVIQQAKSTFQRVENALQNAVSLRTFGFTDATYRIEMGFNTQTERYRTDTLVTLFTPDQRTLTLGIYDFTEGNKLIAQYGTPLSPQLHLRYGLYAAKPGVGVDYRFSKRGLLTLDMFDPNDWQGSLRLNWYVSENILLWGGIESPFRRYQPAFGIRIER</sequence>
<evidence type="ECO:0000256" key="1">
    <source>
        <dbReference type="SAM" id="Coils"/>
    </source>
</evidence>
<accession>H5SN55</accession>
<keyword evidence="2" id="KW-0472">Membrane</keyword>
<proteinExistence type="predicted"/>
<evidence type="ECO:0000256" key="2">
    <source>
        <dbReference type="SAM" id="Phobius"/>
    </source>
</evidence>
<gene>
    <name evidence="4" type="ORF">HGMM_F51E10C03</name>
</gene>
<feature type="transmembrane region" description="Helical" evidence="2">
    <location>
        <begin position="6"/>
        <end position="26"/>
    </location>
</feature>